<feature type="transmembrane region" description="Helical" evidence="9">
    <location>
        <begin position="372"/>
        <end position="393"/>
    </location>
</feature>
<keyword evidence="8" id="KW-0129">CBS domain</keyword>
<dbReference type="SUPFAM" id="SSF81340">
    <property type="entry name" value="Clc chloride channel"/>
    <property type="match status" value="1"/>
</dbReference>
<protein>
    <recommendedName>
        <fullName evidence="9">Chloride channel protein</fullName>
    </recommendedName>
</protein>
<dbReference type="OrthoDB" id="44789at2759"/>
<evidence type="ECO:0000256" key="10">
    <source>
        <dbReference type="SAM" id="MobiDB-lite"/>
    </source>
</evidence>
<dbReference type="GO" id="GO:0010008">
    <property type="term" value="C:endosome membrane"/>
    <property type="evidence" value="ECO:0007669"/>
    <property type="project" value="UniProtKB-SubCell"/>
</dbReference>
<feature type="transmembrane region" description="Helical" evidence="9">
    <location>
        <begin position="522"/>
        <end position="542"/>
    </location>
</feature>
<evidence type="ECO:0000256" key="1">
    <source>
        <dbReference type="ARBA" id="ARBA00004337"/>
    </source>
</evidence>
<reference evidence="12" key="1">
    <citation type="submission" date="2021-02" db="EMBL/GenBank/DDBJ databases">
        <authorList>
            <person name="Nowell W R."/>
        </authorList>
    </citation>
    <scope>NUCLEOTIDE SEQUENCE</scope>
</reference>
<evidence type="ECO:0000256" key="7">
    <source>
        <dbReference type="ARBA" id="ARBA00023214"/>
    </source>
</evidence>
<dbReference type="PROSITE" id="PS51371">
    <property type="entry name" value="CBS"/>
    <property type="match status" value="1"/>
</dbReference>
<evidence type="ECO:0000259" key="11">
    <source>
        <dbReference type="PROSITE" id="PS51371"/>
    </source>
</evidence>
<feature type="transmembrane region" description="Helical" evidence="9">
    <location>
        <begin position="336"/>
        <end position="360"/>
    </location>
</feature>
<dbReference type="Pfam" id="PF00571">
    <property type="entry name" value="CBS"/>
    <property type="match status" value="1"/>
</dbReference>
<evidence type="ECO:0000313" key="13">
    <source>
        <dbReference type="Proteomes" id="UP000663852"/>
    </source>
</evidence>
<keyword evidence="5 9" id="KW-0406">Ion transport</keyword>
<keyword evidence="4 9" id="KW-1133">Transmembrane helix</keyword>
<accession>A0A814Z3A1</accession>
<dbReference type="GO" id="GO:0005769">
    <property type="term" value="C:early endosome"/>
    <property type="evidence" value="ECO:0007669"/>
    <property type="project" value="TreeGrafter"/>
</dbReference>
<evidence type="ECO:0000313" key="12">
    <source>
        <dbReference type="EMBL" id="CAF1236452.1"/>
    </source>
</evidence>
<feature type="transmembrane region" description="Helical" evidence="9">
    <location>
        <begin position="234"/>
        <end position="259"/>
    </location>
</feature>
<feature type="transmembrane region" description="Helical" evidence="9">
    <location>
        <begin position="280"/>
        <end position="302"/>
    </location>
</feature>
<feature type="region of interest" description="Disordered" evidence="10">
    <location>
        <begin position="1"/>
        <end position="61"/>
    </location>
</feature>
<evidence type="ECO:0000256" key="6">
    <source>
        <dbReference type="ARBA" id="ARBA00023136"/>
    </source>
</evidence>
<dbReference type="InterPro" id="IPR014743">
    <property type="entry name" value="Cl-channel_core"/>
</dbReference>
<dbReference type="GO" id="GO:0005886">
    <property type="term" value="C:plasma membrane"/>
    <property type="evidence" value="ECO:0007669"/>
    <property type="project" value="TreeGrafter"/>
</dbReference>
<feature type="transmembrane region" description="Helical" evidence="9">
    <location>
        <begin position="549"/>
        <end position="567"/>
    </location>
</feature>
<feature type="transmembrane region" description="Helical" evidence="9">
    <location>
        <begin position="452"/>
        <end position="471"/>
    </location>
</feature>
<sequence>MASSSGAGSGNERKLIRVPSTDAHARFNLSPVPSVEDDEIESINRRNYPETDQDDSGEEVDLTGGAYDSTTTVTMFDHNHDVTSSLRVQGHGGLVTDVAYVVHKHYENFQTIDWLKDLMRSRIRHRNLRSQRRKSWRQRFTFLFDTWSGWICVLLVGILAGFVAGFVDIGAKWMSHWRSGVCTPAFWLNREQCCWASSKVEFDDVHNEICDNWKSWSHIFGFTETAVAAWFFRYFMFIFWSVIYSTFIVILVVGSAPYASGSGIPEIKTILSGFIMYGYLGKWTFLIKSIGMIFATSAGLIVGKEGPFVHISCCCGNIFSKLFPKYGNNEARKREILSAAAATGVSVAFGAPIGGILFSLEEISYYFPYKTLWRTFLCCMVGALVVRIINPYGNGHEIQFPVEYNVPWATFEVIPFIGLGALGGLWGTLFIKTNIRWLKYKKTSRIGRYPRAEVIILTLITAFICYPNQYLRLTMPELIRRLVGQCHIDDHMDLCDYVRDKPIGTATAKLYAAEAGPGLHRAIWQLFWALIVQMTLVIFTIGIKVPSGLIVPSISIGAIAGRLIGIITEQIAFQNQNIALLRRECGVSNEHCVTPGLYAVVGACAFLGGVSRMTVSLVVIMSEVTGGLSYIVPLMITALTAKWVGDAFGEGIYEENVKLSGYPFLENRESFRFSLKAGEAIRANRSGENPPLACIYQDGMTIAQIDALVRHQPHSVYPVVISADFPCIVGQVQRRDLLVVLKSRKIQLEYEKPKSGSLNRKMSVVSMSNLLNKSGQAASLGRRRASIALQASKILQLHKLVDRAPIIVTDQTPMEAVVDMFRKLGCRQIFVTKNGRLQGILTRKDIIRLMHDANVSGKFDD</sequence>
<dbReference type="SUPFAM" id="SSF54631">
    <property type="entry name" value="CBS-domain pair"/>
    <property type="match status" value="1"/>
</dbReference>
<comment type="caution">
    <text evidence="12">The sequence shown here is derived from an EMBL/GenBank/DDBJ whole genome shotgun (WGS) entry which is preliminary data.</text>
</comment>
<evidence type="ECO:0000256" key="9">
    <source>
        <dbReference type="RuleBase" id="RU361221"/>
    </source>
</evidence>
<evidence type="ECO:0000256" key="4">
    <source>
        <dbReference type="ARBA" id="ARBA00022989"/>
    </source>
</evidence>
<dbReference type="PANTHER" id="PTHR45711">
    <property type="entry name" value="CHLORIDE CHANNEL PROTEIN"/>
    <property type="match status" value="1"/>
</dbReference>
<proteinExistence type="inferred from homology"/>
<dbReference type="InterPro" id="IPR046342">
    <property type="entry name" value="CBS_dom_sf"/>
</dbReference>
<dbReference type="PANTHER" id="PTHR45711:SF6">
    <property type="entry name" value="CHLORIDE CHANNEL PROTEIN"/>
    <property type="match status" value="1"/>
</dbReference>
<dbReference type="Gene3D" id="1.10.3080.10">
    <property type="entry name" value="Clc chloride channel"/>
    <property type="match status" value="1"/>
</dbReference>
<evidence type="ECO:0000256" key="8">
    <source>
        <dbReference type="PROSITE-ProRule" id="PRU00703"/>
    </source>
</evidence>
<dbReference type="Gene3D" id="3.90.1280.20">
    <property type="match status" value="1"/>
</dbReference>
<keyword evidence="6 9" id="KW-0472">Membrane</keyword>
<feature type="transmembrane region" description="Helical" evidence="9">
    <location>
        <begin position="413"/>
        <end position="431"/>
    </location>
</feature>
<comment type="subcellular location">
    <subcellularLocation>
        <location evidence="1">Endosome membrane</location>
        <topology evidence="1">Multi-pass membrane protein</topology>
    </subcellularLocation>
    <subcellularLocation>
        <location evidence="9">Membrane</location>
        <topology evidence="9">Multi-pass membrane protein</topology>
    </subcellularLocation>
</comment>
<dbReference type="CDD" id="cd04591">
    <property type="entry name" value="CBS_pair_voltage-gated_CLC_euk_bac"/>
    <property type="match status" value="1"/>
</dbReference>
<keyword evidence="7 9" id="KW-0868">Chloride</keyword>
<feature type="domain" description="CBS" evidence="11">
    <location>
        <begin position="801"/>
        <end position="856"/>
    </location>
</feature>
<organism evidence="12 13">
    <name type="scientific">Adineta ricciae</name>
    <name type="common">Rotifer</name>
    <dbReference type="NCBI Taxonomy" id="249248"/>
    <lineage>
        <taxon>Eukaryota</taxon>
        <taxon>Metazoa</taxon>
        <taxon>Spiralia</taxon>
        <taxon>Gnathifera</taxon>
        <taxon>Rotifera</taxon>
        <taxon>Eurotatoria</taxon>
        <taxon>Bdelloidea</taxon>
        <taxon>Adinetida</taxon>
        <taxon>Adinetidae</taxon>
        <taxon>Adineta</taxon>
    </lineage>
</organism>
<dbReference type="EMBL" id="CAJNOJ010000170">
    <property type="protein sequence ID" value="CAF1236452.1"/>
    <property type="molecule type" value="Genomic_DNA"/>
</dbReference>
<dbReference type="FunFam" id="1.10.3080.10:FF:000011">
    <property type="entry name" value="Chloride channel protein"/>
    <property type="match status" value="1"/>
</dbReference>
<evidence type="ECO:0000256" key="2">
    <source>
        <dbReference type="ARBA" id="ARBA00022448"/>
    </source>
</evidence>
<dbReference type="InterPro" id="IPR001807">
    <property type="entry name" value="ClC"/>
</dbReference>
<evidence type="ECO:0000256" key="3">
    <source>
        <dbReference type="ARBA" id="ARBA00022692"/>
    </source>
</evidence>
<comment type="similarity">
    <text evidence="9">Belongs to the chloride channel (TC 2.A.49) family.</text>
</comment>
<dbReference type="GO" id="GO:0005794">
    <property type="term" value="C:Golgi apparatus"/>
    <property type="evidence" value="ECO:0007669"/>
    <property type="project" value="TreeGrafter"/>
</dbReference>
<dbReference type="CDD" id="cd03684">
    <property type="entry name" value="ClC_3_like"/>
    <property type="match status" value="1"/>
</dbReference>
<dbReference type="InterPro" id="IPR000644">
    <property type="entry name" value="CBS_dom"/>
</dbReference>
<feature type="transmembrane region" description="Helical" evidence="9">
    <location>
        <begin position="142"/>
        <end position="167"/>
    </location>
</feature>
<dbReference type="PRINTS" id="PR00762">
    <property type="entry name" value="CLCHANNEL"/>
</dbReference>
<dbReference type="GO" id="GO:0005247">
    <property type="term" value="F:voltage-gated chloride channel activity"/>
    <property type="evidence" value="ECO:0007669"/>
    <property type="project" value="TreeGrafter"/>
</dbReference>
<name>A0A814Z3A1_ADIRI</name>
<feature type="compositionally biased region" description="Acidic residues" evidence="10">
    <location>
        <begin position="51"/>
        <end position="61"/>
    </location>
</feature>
<keyword evidence="3 9" id="KW-0812">Transmembrane</keyword>
<keyword evidence="2 9" id="KW-0813">Transport</keyword>
<dbReference type="Proteomes" id="UP000663852">
    <property type="component" value="Unassembled WGS sequence"/>
</dbReference>
<dbReference type="SMART" id="SM00116">
    <property type="entry name" value="CBS"/>
    <property type="match status" value="1"/>
</dbReference>
<dbReference type="Pfam" id="PF00654">
    <property type="entry name" value="Voltage_CLC"/>
    <property type="match status" value="1"/>
</dbReference>
<dbReference type="AlphaFoldDB" id="A0A814Z3A1"/>
<dbReference type="GO" id="GO:0008021">
    <property type="term" value="C:synaptic vesicle"/>
    <property type="evidence" value="ECO:0007669"/>
    <property type="project" value="TreeGrafter"/>
</dbReference>
<comment type="caution">
    <text evidence="9">Lacks conserved residue(s) required for the propagation of feature annotation.</text>
</comment>
<evidence type="ECO:0000256" key="5">
    <source>
        <dbReference type="ARBA" id="ARBA00023065"/>
    </source>
</evidence>
<gene>
    <name evidence="12" type="ORF">EDS130_LOCUS27217</name>
</gene>